<proteinExistence type="predicted"/>
<dbReference type="SUPFAM" id="SSF56784">
    <property type="entry name" value="HAD-like"/>
    <property type="match status" value="1"/>
</dbReference>
<sequence length="231" mass="25420">MPLLSNVPALRLTLAYALHDPSCLLPHATIPTLLSLPLPVGSALPSVDKSGQKPIIRALVLDKDNTLCPPETAKLHYSYIQKLQKIKESPEFSHNPKSILIVSNTAGSTPASIHEAEAKQLELELGLPVLRQAPGRKKPLCGPDVLAYFKEHGVTEDPREIAVVGDRLATDVLVAREMGSWSIWCRDGWRNPESLGRDYRGFFSKMESRFEWVMRAGLGKTAPLPKVASSR</sequence>
<keyword evidence="2" id="KW-1185">Reference proteome</keyword>
<protein>
    <submittedName>
        <fullName evidence="1">HAD superfamily (Subfamily IIIA) phosphatase</fullName>
    </submittedName>
</protein>
<accession>A0A072P260</accession>
<dbReference type="GO" id="GO:0008962">
    <property type="term" value="F:phosphatidylglycerophosphatase activity"/>
    <property type="evidence" value="ECO:0007669"/>
    <property type="project" value="InterPro"/>
</dbReference>
<dbReference type="Gene3D" id="3.40.50.1000">
    <property type="entry name" value="HAD superfamily/HAD-like"/>
    <property type="match status" value="1"/>
</dbReference>
<dbReference type="InterPro" id="IPR010021">
    <property type="entry name" value="PGPP1/Gep4"/>
</dbReference>
<organism evidence="1 2">
    <name type="scientific">Exophiala aquamarina CBS 119918</name>
    <dbReference type="NCBI Taxonomy" id="1182545"/>
    <lineage>
        <taxon>Eukaryota</taxon>
        <taxon>Fungi</taxon>
        <taxon>Dikarya</taxon>
        <taxon>Ascomycota</taxon>
        <taxon>Pezizomycotina</taxon>
        <taxon>Eurotiomycetes</taxon>
        <taxon>Chaetothyriomycetidae</taxon>
        <taxon>Chaetothyriales</taxon>
        <taxon>Herpotrichiellaceae</taxon>
        <taxon>Exophiala</taxon>
    </lineage>
</organism>
<dbReference type="Pfam" id="PF09419">
    <property type="entry name" value="PGP_phosphatase"/>
    <property type="match status" value="1"/>
</dbReference>
<evidence type="ECO:0000313" key="2">
    <source>
        <dbReference type="Proteomes" id="UP000027920"/>
    </source>
</evidence>
<dbReference type="OrthoDB" id="198652at2759"/>
<dbReference type="HOGENOM" id="CLU_056221_3_0_1"/>
<dbReference type="GeneID" id="25285227"/>
<reference evidence="1 2" key="1">
    <citation type="submission" date="2013-03" db="EMBL/GenBank/DDBJ databases">
        <title>The Genome Sequence of Exophiala aquamarina CBS 119918.</title>
        <authorList>
            <consortium name="The Broad Institute Genomics Platform"/>
            <person name="Cuomo C."/>
            <person name="de Hoog S."/>
            <person name="Gorbushina A."/>
            <person name="Walker B."/>
            <person name="Young S.K."/>
            <person name="Zeng Q."/>
            <person name="Gargeya S."/>
            <person name="Fitzgerald M."/>
            <person name="Haas B."/>
            <person name="Abouelleil A."/>
            <person name="Allen A.W."/>
            <person name="Alvarado L."/>
            <person name="Arachchi H.M."/>
            <person name="Berlin A.M."/>
            <person name="Chapman S.B."/>
            <person name="Gainer-Dewar J."/>
            <person name="Goldberg J."/>
            <person name="Griggs A."/>
            <person name="Gujja S."/>
            <person name="Hansen M."/>
            <person name="Howarth C."/>
            <person name="Imamovic A."/>
            <person name="Ireland A."/>
            <person name="Larimer J."/>
            <person name="McCowan C."/>
            <person name="Murphy C."/>
            <person name="Pearson M."/>
            <person name="Poon T.W."/>
            <person name="Priest M."/>
            <person name="Roberts A."/>
            <person name="Saif S."/>
            <person name="Shea T."/>
            <person name="Sisk P."/>
            <person name="Sykes S."/>
            <person name="Wortman J."/>
            <person name="Nusbaum C."/>
            <person name="Birren B."/>
        </authorList>
    </citation>
    <scope>NUCLEOTIDE SEQUENCE [LARGE SCALE GENOMIC DNA]</scope>
    <source>
        <strain evidence="1 2">CBS 119918</strain>
    </source>
</reference>
<dbReference type="AlphaFoldDB" id="A0A072P260"/>
<dbReference type="InterPro" id="IPR023214">
    <property type="entry name" value="HAD_sf"/>
</dbReference>
<dbReference type="NCBIfam" id="TIGR01668">
    <property type="entry name" value="YqeG_hyp_ppase"/>
    <property type="match status" value="1"/>
</dbReference>
<dbReference type="RefSeq" id="XP_013255938.1">
    <property type="nucleotide sequence ID" value="XM_013400484.1"/>
</dbReference>
<dbReference type="Proteomes" id="UP000027920">
    <property type="component" value="Unassembled WGS sequence"/>
</dbReference>
<dbReference type="EMBL" id="AMGV01000013">
    <property type="protein sequence ID" value="KEF53348.1"/>
    <property type="molecule type" value="Genomic_DNA"/>
</dbReference>
<evidence type="ECO:0000313" key="1">
    <source>
        <dbReference type="EMBL" id="KEF53348.1"/>
    </source>
</evidence>
<dbReference type="InterPro" id="IPR027706">
    <property type="entry name" value="PGP_Pase"/>
</dbReference>
<gene>
    <name evidence="1" type="ORF">A1O9_10323</name>
</gene>
<dbReference type="VEuPathDB" id="FungiDB:A1O9_10323"/>
<dbReference type="InterPro" id="IPR036412">
    <property type="entry name" value="HAD-like_sf"/>
</dbReference>
<name>A0A072P260_9EURO</name>
<dbReference type="STRING" id="1182545.A0A072P260"/>
<comment type="caution">
    <text evidence="1">The sequence shown here is derived from an EMBL/GenBank/DDBJ whole genome shotgun (WGS) entry which is preliminary data.</text>
</comment>